<dbReference type="UniPathway" id="UPA00392"/>
<evidence type="ECO:0000256" key="10">
    <source>
        <dbReference type="ARBA" id="ARBA00023002"/>
    </source>
</evidence>
<evidence type="ECO:0000313" key="18">
    <source>
        <dbReference type="EMBL" id="AEE17985.1"/>
    </source>
</evidence>
<keyword evidence="7 17" id="KW-0819">tRNA processing</keyword>
<keyword evidence="6 17" id="KW-0004">4Fe-4S</keyword>
<evidence type="ECO:0000256" key="9">
    <source>
        <dbReference type="ARBA" id="ARBA00022785"/>
    </source>
</evidence>
<feature type="binding site" evidence="17">
    <location>
        <position position="139"/>
    </location>
    <ligand>
        <name>[4Fe-4S] cluster</name>
        <dbReference type="ChEBI" id="CHEBI:49883"/>
    </ligand>
</feature>
<dbReference type="RefSeq" id="WP_013759686.1">
    <property type="nucleotide sequence ID" value="NC_015500.1"/>
</dbReference>
<dbReference type="InterPro" id="IPR003828">
    <property type="entry name" value="QueH"/>
</dbReference>
<keyword evidence="13 17" id="KW-1015">Disulfide bond</keyword>
<reference evidence="19" key="1">
    <citation type="submission" date="2011-04" db="EMBL/GenBank/DDBJ databases">
        <title>The complete genome of Treponema brennaborense DSM 12168.</title>
        <authorList>
            <person name="Lucas S."/>
            <person name="Han J."/>
            <person name="Lapidus A."/>
            <person name="Bruce D."/>
            <person name="Goodwin L."/>
            <person name="Pitluck S."/>
            <person name="Peters L."/>
            <person name="Kyrpides N."/>
            <person name="Mavromatis K."/>
            <person name="Ivanova N."/>
            <person name="Mikhailova N."/>
            <person name="Pagani I."/>
            <person name="Teshima H."/>
            <person name="Detter J.C."/>
            <person name="Tapia R."/>
            <person name="Han C."/>
            <person name="Land M."/>
            <person name="Hauser L."/>
            <person name="Markowitz V."/>
            <person name="Cheng J.-F."/>
            <person name="Hugenholtz P."/>
            <person name="Woyke T."/>
            <person name="Wu D."/>
            <person name="Gronow S."/>
            <person name="Wellnitz S."/>
            <person name="Brambilla E."/>
            <person name="Klenk H.-P."/>
            <person name="Eisen J.A."/>
        </authorList>
    </citation>
    <scope>NUCLEOTIDE SEQUENCE [LARGE SCALE GENOMIC DNA]</scope>
    <source>
        <strain evidence="19">DSM 12168 / CIP 105900 / DD5/3</strain>
    </source>
</reference>
<evidence type="ECO:0000256" key="16">
    <source>
        <dbReference type="ARBA" id="ARBA00047415"/>
    </source>
</evidence>
<keyword evidence="9 17" id="KW-0671">Queuosine biosynthesis</keyword>
<dbReference type="Pfam" id="PF02677">
    <property type="entry name" value="QueH"/>
    <property type="match status" value="2"/>
</dbReference>
<feature type="binding site" evidence="17">
    <location>
        <position position="50"/>
    </location>
    <ligand>
        <name>[4Fe-4S] cluster</name>
        <dbReference type="ChEBI" id="CHEBI:49883"/>
    </ligand>
</feature>
<dbReference type="STRING" id="906968.Trebr_2581"/>
<keyword evidence="14 17" id="KW-0676">Redox-active center</keyword>
<evidence type="ECO:0000256" key="11">
    <source>
        <dbReference type="ARBA" id="ARBA00023004"/>
    </source>
</evidence>
<evidence type="ECO:0000256" key="14">
    <source>
        <dbReference type="ARBA" id="ARBA00023284"/>
    </source>
</evidence>
<dbReference type="eggNOG" id="COG1636">
    <property type="taxonomic scope" value="Bacteria"/>
</dbReference>
<evidence type="ECO:0000256" key="5">
    <source>
        <dbReference type="ARBA" id="ARBA00016895"/>
    </source>
</evidence>
<organism evidence="18 19">
    <name type="scientific">Treponema brennaborense (strain DSM 12168 / CIP 105900 / DD5/3)</name>
    <dbReference type="NCBI Taxonomy" id="906968"/>
    <lineage>
        <taxon>Bacteria</taxon>
        <taxon>Pseudomonadati</taxon>
        <taxon>Spirochaetota</taxon>
        <taxon>Spirochaetia</taxon>
        <taxon>Spirochaetales</taxon>
        <taxon>Treponemataceae</taxon>
        <taxon>Treponema</taxon>
    </lineage>
</organism>
<dbReference type="AlphaFoldDB" id="F4LP08"/>
<dbReference type="EMBL" id="CP002696">
    <property type="protein sequence ID" value="AEE17985.1"/>
    <property type="molecule type" value="Genomic_DNA"/>
</dbReference>
<gene>
    <name evidence="17" type="primary">queH</name>
    <name evidence="18" type="ordered locus">Trebr_2581</name>
</gene>
<evidence type="ECO:0000256" key="6">
    <source>
        <dbReference type="ARBA" id="ARBA00022485"/>
    </source>
</evidence>
<comment type="pathway">
    <text evidence="2 17">tRNA modification; tRNA-queuosine biosynthesis.</text>
</comment>
<evidence type="ECO:0000256" key="12">
    <source>
        <dbReference type="ARBA" id="ARBA00023014"/>
    </source>
</evidence>
<evidence type="ECO:0000256" key="13">
    <source>
        <dbReference type="ARBA" id="ARBA00023157"/>
    </source>
</evidence>
<proteinExistence type="inferred from homology"/>
<dbReference type="OrthoDB" id="9801033at2"/>
<dbReference type="GO" id="GO:0046872">
    <property type="term" value="F:metal ion binding"/>
    <property type="evidence" value="ECO:0007669"/>
    <property type="project" value="UniProtKB-KW"/>
</dbReference>
<evidence type="ECO:0000256" key="4">
    <source>
        <dbReference type="ARBA" id="ARBA00012622"/>
    </source>
</evidence>
<evidence type="ECO:0000313" key="19">
    <source>
        <dbReference type="Proteomes" id="UP000006546"/>
    </source>
</evidence>
<dbReference type="EC" id="1.17.99.6" evidence="4 17"/>
<name>F4LP08_TREBD</name>
<keyword evidence="8 17" id="KW-0479">Metal-binding</keyword>
<dbReference type="KEGG" id="tbe:Trebr_2581"/>
<comment type="function">
    <text evidence="1 17">Catalyzes the conversion of epoxyqueuosine (oQ) to queuosine (Q), which is a hypermodified base found in the wobble positions of tRNA(Asp), tRNA(Asn), tRNA(His) and tRNA(Tyr).</text>
</comment>
<evidence type="ECO:0000256" key="17">
    <source>
        <dbReference type="HAMAP-Rule" id="MF_02089"/>
    </source>
</evidence>
<keyword evidence="12 17" id="KW-0411">Iron-sulfur</keyword>
<dbReference type="HAMAP" id="MF_02089">
    <property type="entry name" value="QueH"/>
    <property type="match status" value="1"/>
</dbReference>
<keyword evidence="10 17" id="KW-0560">Oxidoreductase</keyword>
<sequence length="272" mass="30884">MNKTDTNGRTEKPNYQKQLEAELDHIRRSAAAAAATFEVKKPSLLLHACCAPCSSYVIEYLHSIFDITVFYYNPNIHPQAEYARRMTELSSFIKRFPCAQQVQLCVPPYDPDEYFSATNVRSEPELETEAERGERCRRCYRLRMERAFSYAAAAGFDYVTTTLSISPYKDAEKINAIGRELENEFRTAAAVTDKAINAAQQPSDRSPHDDVHIATGTYVATGTPPPRYLYADFKKKNGFKRSLELSAEYGLYRQDYCGCVYSRQNGTHSPSE</sequence>
<comment type="similarity">
    <text evidence="3 17">Belongs to the QueH family.</text>
</comment>
<dbReference type="GO" id="GO:0052693">
    <property type="term" value="F:epoxyqueuosine reductase activity"/>
    <property type="evidence" value="ECO:0007669"/>
    <property type="project" value="UniProtKB-UniRule"/>
</dbReference>
<dbReference type="GO" id="GO:0051539">
    <property type="term" value="F:4 iron, 4 sulfur cluster binding"/>
    <property type="evidence" value="ECO:0007669"/>
    <property type="project" value="UniProtKB-UniRule"/>
</dbReference>
<feature type="disulfide bond" description="Redox-active" evidence="17">
    <location>
        <begin position="257"/>
        <end position="259"/>
    </location>
</feature>
<evidence type="ECO:0000256" key="8">
    <source>
        <dbReference type="ARBA" id="ARBA00022723"/>
    </source>
</evidence>
<evidence type="ECO:0000256" key="15">
    <source>
        <dbReference type="ARBA" id="ARBA00031446"/>
    </source>
</evidence>
<comment type="catalytic activity">
    <reaction evidence="16 17">
        <text>epoxyqueuosine(34) in tRNA + AH2 = queuosine(34) in tRNA + A + H2O</text>
        <dbReference type="Rhea" id="RHEA:32159"/>
        <dbReference type="Rhea" id="RHEA-COMP:18571"/>
        <dbReference type="Rhea" id="RHEA-COMP:18582"/>
        <dbReference type="ChEBI" id="CHEBI:13193"/>
        <dbReference type="ChEBI" id="CHEBI:15377"/>
        <dbReference type="ChEBI" id="CHEBI:17499"/>
        <dbReference type="ChEBI" id="CHEBI:194431"/>
        <dbReference type="ChEBI" id="CHEBI:194443"/>
        <dbReference type="EC" id="1.17.99.6"/>
    </reaction>
</comment>
<dbReference type="Proteomes" id="UP000006546">
    <property type="component" value="Chromosome"/>
</dbReference>
<keyword evidence="11 17" id="KW-0408">Iron</keyword>
<dbReference type="PANTHER" id="PTHR36701">
    <property type="entry name" value="EPOXYQUEUOSINE REDUCTASE QUEH"/>
    <property type="match status" value="1"/>
</dbReference>
<evidence type="ECO:0000256" key="7">
    <source>
        <dbReference type="ARBA" id="ARBA00022694"/>
    </source>
</evidence>
<protein>
    <recommendedName>
        <fullName evidence="5 17">Epoxyqueuosine reductase QueH</fullName>
        <ecNumber evidence="4 17">1.17.99.6</ecNumber>
    </recommendedName>
    <alternativeName>
        <fullName evidence="15 17">Queuosine biosynthesis protein QueH</fullName>
    </alternativeName>
</protein>
<feature type="binding site" evidence="17">
    <location>
        <position position="136"/>
    </location>
    <ligand>
        <name>[4Fe-4S] cluster</name>
        <dbReference type="ChEBI" id="CHEBI:49883"/>
    </ligand>
</feature>
<evidence type="ECO:0000256" key="3">
    <source>
        <dbReference type="ARBA" id="ARBA00008207"/>
    </source>
</evidence>
<evidence type="ECO:0000256" key="2">
    <source>
        <dbReference type="ARBA" id="ARBA00004691"/>
    </source>
</evidence>
<feature type="binding site" evidence="17">
    <location>
        <position position="49"/>
    </location>
    <ligand>
        <name>[4Fe-4S] cluster</name>
        <dbReference type="ChEBI" id="CHEBI:49883"/>
    </ligand>
</feature>
<dbReference type="HOGENOM" id="CLU_088177_1_0_12"/>
<accession>F4LP08</accession>
<keyword evidence="19" id="KW-1185">Reference proteome</keyword>
<evidence type="ECO:0000256" key="1">
    <source>
        <dbReference type="ARBA" id="ARBA00002268"/>
    </source>
</evidence>
<dbReference type="GO" id="GO:0008616">
    <property type="term" value="P:tRNA queuosine(34) biosynthetic process"/>
    <property type="evidence" value="ECO:0007669"/>
    <property type="project" value="UniProtKB-UniRule"/>
</dbReference>
<dbReference type="PANTHER" id="PTHR36701:SF1">
    <property type="entry name" value="EPOXYQUEUOSINE REDUCTASE QUEH"/>
    <property type="match status" value="1"/>
</dbReference>